<proteinExistence type="predicted"/>
<dbReference type="EMBL" id="CM037626">
    <property type="protein sequence ID" value="KAH8012294.1"/>
    <property type="molecule type" value="Genomic_DNA"/>
</dbReference>
<sequence length="268" mass="28743">MVVEIAGRLPAKTEATNTVLELRILLIMFRPPLNFLLAYPLHGFSAQSVPSASQHQASVKTGNTVKLSCSGISGYVRWFQQKPGNPPRFLLYYSSESSKGMGSGVPSRFSGSKNSSGNTSYLTITGALAEDEADYYCAYWPSNLLIMFWPLLVLLLVICCTGSMAQSAPSQPASVSVAPGNTVKLSCSGNGGYASWYQQKPGNPPRFLLYYSSESSKGMGSGVPSRFSGSKDSSGNTCYLTIMGALAEDEADYYCTMSSNGFHSDAVR</sequence>
<reference evidence="1" key="1">
    <citation type="submission" date="2021-08" db="EMBL/GenBank/DDBJ databases">
        <title>The first chromosome-level gecko genome reveals the dynamic sex chromosomes of Neotropical dwarf geckos (Sphaerodactylidae: Sphaerodactylus).</title>
        <authorList>
            <person name="Pinto B.J."/>
            <person name="Keating S.E."/>
            <person name="Gamble T."/>
        </authorList>
    </citation>
    <scope>NUCLEOTIDE SEQUENCE</scope>
    <source>
        <strain evidence="1">TG3544</strain>
    </source>
</reference>
<accession>A0ACB8FYE7</accession>
<comment type="caution">
    <text evidence="1">The sequence shown here is derived from an EMBL/GenBank/DDBJ whole genome shotgun (WGS) entry which is preliminary data.</text>
</comment>
<gene>
    <name evidence="1" type="ORF">K3G42_016061</name>
</gene>
<evidence type="ECO:0000313" key="2">
    <source>
        <dbReference type="Proteomes" id="UP000827872"/>
    </source>
</evidence>
<organism evidence="1 2">
    <name type="scientific">Sphaerodactylus townsendi</name>
    <dbReference type="NCBI Taxonomy" id="933632"/>
    <lineage>
        <taxon>Eukaryota</taxon>
        <taxon>Metazoa</taxon>
        <taxon>Chordata</taxon>
        <taxon>Craniata</taxon>
        <taxon>Vertebrata</taxon>
        <taxon>Euteleostomi</taxon>
        <taxon>Lepidosauria</taxon>
        <taxon>Squamata</taxon>
        <taxon>Bifurcata</taxon>
        <taxon>Gekkota</taxon>
        <taxon>Sphaerodactylidae</taxon>
        <taxon>Sphaerodactylus</taxon>
    </lineage>
</organism>
<name>A0ACB8FYE7_9SAUR</name>
<dbReference type="Proteomes" id="UP000827872">
    <property type="component" value="Linkage Group LG13"/>
</dbReference>
<evidence type="ECO:0000313" key="1">
    <source>
        <dbReference type="EMBL" id="KAH8012294.1"/>
    </source>
</evidence>
<keyword evidence="2" id="KW-1185">Reference proteome</keyword>
<protein>
    <submittedName>
        <fullName evidence="1">Uncharacterized protein</fullName>
    </submittedName>
</protein>